<feature type="region of interest" description="Disordered" evidence="7">
    <location>
        <begin position="69"/>
        <end position="105"/>
    </location>
</feature>
<dbReference type="SUPFAM" id="SSF47095">
    <property type="entry name" value="HMG-box"/>
    <property type="match status" value="1"/>
</dbReference>
<dbReference type="Gene3D" id="1.10.30.10">
    <property type="entry name" value="High mobility group box domain"/>
    <property type="match status" value="1"/>
</dbReference>
<dbReference type="InterPro" id="IPR006780">
    <property type="entry name" value="YABBY"/>
</dbReference>
<dbReference type="GO" id="GO:0048479">
    <property type="term" value="P:style development"/>
    <property type="evidence" value="ECO:0007669"/>
    <property type="project" value="TreeGrafter"/>
</dbReference>
<dbReference type="GO" id="GO:0048366">
    <property type="term" value="P:leaf development"/>
    <property type="evidence" value="ECO:0007669"/>
    <property type="project" value="TreeGrafter"/>
</dbReference>
<organism evidence="10 11">
    <name type="scientific">Kingdonia uniflora</name>
    <dbReference type="NCBI Taxonomy" id="39325"/>
    <lineage>
        <taxon>Eukaryota</taxon>
        <taxon>Viridiplantae</taxon>
        <taxon>Streptophyta</taxon>
        <taxon>Embryophyta</taxon>
        <taxon>Tracheophyta</taxon>
        <taxon>Spermatophyta</taxon>
        <taxon>Magnoliopsida</taxon>
        <taxon>Ranunculales</taxon>
        <taxon>Circaeasteraceae</taxon>
        <taxon>Kingdonia</taxon>
    </lineage>
</organism>
<dbReference type="Pfam" id="PF24868">
    <property type="entry name" value="YABBY_N"/>
    <property type="match status" value="1"/>
</dbReference>
<dbReference type="GO" id="GO:0010582">
    <property type="term" value="P:floral meristem determinacy"/>
    <property type="evidence" value="ECO:0007669"/>
    <property type="project" value="TreeGrafter"/>
</dbReference>
<dbReference type="Pfam" id="PF04690">
    <property type="entry name" value="YABBY"/>
    <property type="match status" value="1"/>
</dbReference>
<sequence length="183" mass="20166">MDFILPSEHFYYVCCDFCNTVLAVGIPCKQALETVKVKCGHCNNLFYPFPPPRQGQCVDHQMGGGGTGLQDFFTDLRKGQSSSSSSSNSAEPTSPRAPFVVKPPERKHRLPSAYNRFMKEEIQRIKAANPGIPHRDAFSSAAKNWARHTPHSAAANNKNERNNVRGIEILEMGSSLGPFGRSA</sequence>
<evidence type="ECO:0000256" key="7">
    <source>
        <dbReference type="SAM" id="MobiDB-lite"/>
    </source>
</evidence>
<evidence type="ECO:0000313" key="10">
    <source>
        <dbReference type="EMBL" id="KAF6140084.1"/>
    </source>
</evidence>
<feature type="domain" description="YABBY protein C-terminal" evidence="8">
    <location>
        <begin position="88"/>
        <end position="151"/>
    </location>
</feature>
<reference evidence="10 11" key="1">
    <citation type="journal article" date="2020" name="IScience">
        <title>Genome Sequencing of the Endangered Kingdonia uniflora (Circaeasteraceae, Ranunculales) Reveals Potential Mechanisms of Evolutionary Specialization.</title>
        <authorList>
            <person name="Sun Y."/>
            <person name="Deng T."/>
            <person name="Zhang A."/>
            <person name="Moore M.J."/>
            <person name="Landis J.B."/>
            <person name="Lin N."/>
            <person name="Zhang H."/>
            <person name="Zhang X."/>
            <person name="Huang J."/>
            <person name="Zhang X."/>
            <person name="Sun H."/>
            <person name="Wang H."/>
        </authorList>
    </citation>
    <scope>NUCLEOTIDE SEQUENCE [LARGE SCALE GENOMIC DNA]</scope>
    <source>
        <strain evidence="10">TB1705</strain>
        <tissue evidence="10">Leaf</tissue>
    </source>
</reference>
<keyword evidence="4" id="KW-0863">Zinc-finger</keyword>
<dbReference type="GO" id="GO:0008270">
    <property type="term" value="F:zinc ion binding"/>
    <property type="evidence" value="ECO:0007669"/>
    <property type="project" value="UniProtKB-KW"/>
</dbReference>
<name>A0A7J7LC38_9MAGN</name>
<dbReference type="EMBL" id="JACGCM010002404">
    <property type="protein sequence ID" value="KAF6140084.1"/>
    <property type="molecule type" value="Genomic_DNA"/>
</dbReference>
<evidence type="ECO:0000313" key="11">
    <source>
        <dbReference type="Proteomes" id="UP000541444"/>
    </source>
</evidence>
<dbReference type="PANTHER" id="PTHR31675:SF1">
    <property type="entry name" value="PROTEIN CRABS CLAW"/>
    <property type="match status" value="1"/>
</dbReference>
<dbReference type="GO" id="GO:0045165">
    <property type="term" value="P:cell fate commitment"/>
    <property type="evidence" value="ECO:0007669"/>
    <property type="project" value="TreeGrafter"/>
</dbReference>
<dbReference type="OrthoDB" id="667577at2759"/>
<gene>
    <name evidence="10" type="ORF">GIB67_001825</name>
</gene>
<dbReference type="PANTHER" id="PTHR31675">
    <property type="entry name" value="PROTEIN YABBY 6-RELATED"/>
    <property type="match status" value="1"/>
</dbReference>
<comment type="similarity">
    <text evidence="2">Belongs to the YABBY family.</text>
</comment>
<dbReference type="GO" id="GO:0005634">
    <property type="term" value="C:nucleus"/>
    <property type="evidence" value="ECO:0007669"/>
    <property type="project" value="UniProtKB-SubCell"/>
</dbReference>
<accession>A0A7J7LC38</accession>
<evidence type="ECO:0000259" key="9">
    <source>
        <dbReference type="Pfam" id="PF24868"/>
    </source>
</evidence>
<evidence type="ECO:0008006" key="12">
    <source>
        <dbReference type="Google" id="ProtNLM"/>
    </source>
</evidence>
<dbReference type="CDD" id="cd00084">
    <property type="entry name" value="HMG-box_SF"/>
    <property type="match status" value="1"/>
</dbReference>
<comment type="subcellular location">
    <subcellularLocation>
        <location evidence="1">Nucleus</location>
    </subcellularLocation>
</comment>
<evidence type="ECO:0000256" key="5">
    <source>
        <dbReference type="ARBA" id="ARBA00022833"/>
    </source>
</evidence>
<dbReference type="InterPro" id="IPR036910">
    <property type="entry name" value="HMG_box_dom_sf"/>
</dbReference>
<evidence type="ECO:0000256" key="6">
    <source>
        <dbReference type="ARBA" id="ARBA00023242"/>
    </source>
</evidence>
<evidence type="ECO:0000256" key="1">
    <source>
        <dbReference type="ARBA" id="ARBA00004123"/>
    </source>
</evidence>
<protein>
    <recommendedName>
        <fullName evidence="12">CRABS CLAW</fullName>
    </recommendedName>
</protein>
<evidence type="ECO:0000256" key="2">
    <source>
        <dbReference type="ARBA" id="ARBA00010325"/>
    </source>
</evidence>
<comment type="caution">
    <text evidence="10">The sequence shown here is derived from an EMBL/GenBank/DDBJ whole genome shotgun (WGS) entry which is preliminary data.</text>
</comment>
<feature type="domain" description="YABBY N-terminal" evidence="9">
    <location>
        <begin position="6"/>
        <end position="46"/>
    </location>
</feature>
<evidence type="ECO:0000256" key="3">
    <source>
        <dbReference type="ARBA" id="ARBA00022723"/>
    </source>
</evidence>
<keyword evidence="11" id="KW-1185">Reference proteome</keyword>
<evidence type="ECO:0000259" key="8">
    <source>
        <dbReference type="Pfam" id="PF04690"/>
    </source>
</evidence>
<dbReference type="Proteomes" id="UP000541444">
    <property type="component" value="Unassembled WGS sequence"/>
</dbReference>
<keyword evidence="5" id="KW-0862">Zinc</keyword>
<keyword evidence="3" id="KW-0479">Metal-binding</keyword>
<proteinExistence type="inferred from homology"/>
<dbReference type="InterPro" id="IPR056775">
    <property type="entry name" value="YABBY_C"/>
</dbReference>
<keyword evidence="6" id="KW-0539">Nucleus</keyword>
<dbReference type="InterPro" id="IPR056776">
    <property type="entry name" value="YABBY_N"/>
</dbReference>
<evidence type="ECO:0000256" key="4">
    <source>
        <dbReference type="ARBA" id="ARBA00022771"/>
    </source>
</evidence>
<dbReference type="AlphaFoldDB" id="A0A7J7LC38"/>